<dbReference type="SUPFAM" id="SSF51316">
    <property type="entry name" value="Mss4-like"/>
    <property type="match status" value="1"/>
</dbReference>
<protein>
    <submittedName>
        <fullName evidence="6">GFA family protein</fullName>
    </submittedName>
</protein>
<comment type="similarity">
    <text evidence="1">Belongs to the Gfa family.</text>
</comment>
<accession>A0ABY4VYW4</accession>
<reference evidence="6" key="1">
    <citation type="submission" date="2022-06" db="EMBL/GenBank/DDBJ databases">
        <title>Sneathiella actinostolidae sp. nov., isolated from a sea anemonein the Western Pacific Ocean.</title>
        <authorList>
            <person name="Wei M.J."/>
        </authorList>
    </citation>
    <scope>NUCLEOTIDE SEQUENCE</scope>
    <source>
        <strain evidence="6">PHK-P5</strain>
    </source>
</reference>
<evidence type="ECO:0000313" key="6">
    <source>
        <dbReference type="EMBL" id="USG60045.1"/>
    </source>
</evidence>
<feature type="domain" description="CENP-V/GFA" evidence="5">
    <location>
        <begin position="8"/>
        <end position="119"/>
    </location>
</feature>
<evidence type="ECO:0000256" key="1">
    <source>
        <dbReference type="ARBA" id="ARBA00005495"/>
    </source>
</evidence>
<evidence type="ECO:0000256" key="2">
    <source>
        <dbReference type="ARBA" id="ARBA00022723"/>
    </source>
</evidence>
<organism evidence="6 7">
    <name type="scientific">Sneathiella marina</name>
    <dbReference type="NCBI Taxonomy" id="2950108"/>
    <lineage>
        <taxon>Bacteria</taxon>
        <taxon>Pseudomonadati</taxon>
        <taxon>Pseudomonadota</taxon>
        <taxon>Alphaproteobacteria</taxon>
        <taxon>Sneathiellales</taxon>
        <taxon>Sneathiellaceae</taxon>
        <taxon>Sneathiella</taxon>
    </lineage>
</organism>
<dbReference type="InterPro" id="IPR006913">
    <property type="entry name" value="CENP-V/GFA"/>
</dbReference>
<dbReference type="EMBL" id="CP098747">
    <property type="protein sequence ID" value="USG60045.1"/>
    <property type="molecule type" value="Genomic_DNA"/>
</dbReference>
<evidence type="ECO:0000256" key="4">
    <source>
        <dbReference type="ARBA" id="ARBA00023239"/>
    </source>
</evidence>
<dbReference type="InterPro" id="IPR011057">
    <property type="entry name" value="Mss4-like_sf"/>
</dbReference>
<keyword evidence="3" id="KW-0862">Zinc</keyword>
<sequence>MTEKTTKLKGGCLCGAVTFEVEPPLRDIISCHCTQCQKSSGHYFAATAASNDALHLIQDRGLKWFKSSDWAERGFCSECGANMFWRMPNRNMTSILAGSLDGNIDLKTVRHIFVADKKDYYNIADGLPQFESYPEEMKNQ</sequence>
<evidence type="ECO:0000259" key="5">
    <source>
        <dbReference type="PROSITE" id="PS51891"/>
    </source>
</evidence>
<dbReference type="Proteomes" id="UP001056291">
    <property type="component" value="Chromosome"/>
</dbReference>
<keyword evidence="4" id="KW-0456">Lyase</keyword>
<dbReference type="Gene3D" id="3.90.1590.10">
    <property type="entry name" value="glutathione-dependent formaldehyde- activating enzyme (gfa)"/>
    <property type="match status" value="1"/>
</dbReference>
<dbReference type="PANTHER" id="PTHR33337">
    <property type="entry name" value="GFA DOMAIN-CONTAINING PROTEIN"/>
    <property type="match status" value="1"/>
</dbReference>
<evidence type="ECO:0000313" key="7">
    <source>
        <dbReference type="Proteomes" id="UP001056291"/>
    </source>
</evidence>
<name>A0ABY4VYW4_9PROT</name>
<gene>
    <name evidence="6" type="ORF">NBZ79_12745</name>
</gene>
<keyword evidence="7" id="KW-1185">Reference proteome</keyword>
<dbReference type="PROSITE" id="PS51891">
    <property type="entry name" value="CENP_V_GFA"/>
    <property type="match status" value="1"/>
</dbReference>
<keyword evidence="2" id="KW-0479">Metal-binding</keyword>
<dbReference type="Pfam" id="PF04828">
    <property type="entry name" value="GFA"/>
    <property type="match status" value="1"/>
</dbReference>
<dbReference type="RefSeq" id="WP_251932852.1">
    <property type="nucleotide sequence ID" value="NZ_CP098747.1"/>
</dbReference>
<evidence type="ECO:0000256" key="3">
    <source>
        <dbReference type="ARBA" id="ARBA00022833"/>
    </source>
</evidence>
<proteinExistence type="inferred from homology"/>
<dbReference type="PANTHER" id="PTHR33337:SF40">
    <property type="entry name" value="CENP-V_GFA DOMAIN-CONTAINING PROTEIN-RELATED"/>
    <property type="match status" value="1"/>
</dbReference>